<reference evidence="3" key="1">
    <citation type="submission" date="2015-09" db="EMBL/GenBank/DDBJ databases">
        <authorList>
            <consortium name="Pathogen Informatics"/>
        </authorList>
    </citation>
    <scope>NUCLEOTIDE SEQUENCE [LARGE SCALE GENOMIC DNA]</scope>
    <source>
        <strain evidence="3">Lake Konstanz</strain>
    </source>
</reference>
<evidence type="ECO:0000256" key="1">
    <source>
        <dbReference type="SAM" id="MobiDB-lite"/>
    </source>
</evidence>
<accession>A0A0S4JB22</accession>
<dbReference type="VEuPathDB" id="TriTrypDB:BSAL_10230"/>
<keyword evidence="3" id="KW-1185">Reference proteome</keyword>
<proteinExistence type="predicted"/>
<dbReference type="Proteomes" id="UP000051952">
    <property type="component" value="Unassembled WGS sequence"/>
</dbReference>
<protein>
    <submittedName>
        <fullName evidence="2">Uncharacterized protein</fullName>
    </submittedName>
</protein>
<evidence type="ECO:0000313" key="3">
    <source>
        <dbReference type="Proteomes" id="UP000051952"/>
    </source>
</evidence>
<feature type="region of interest" description="Disordered" evidence="1">
    <location>
        <begin position="1"/>
        <end position="39"/>
    </location>
</feature>
<organism evidence="2 3">
    <name type="scientific">Bodo saltans</name>
    <name type="common">Flagellated protozoan</name>
    <dbReference type="NCBI Taxonomy" id="75058"/>
    <lineage>
        <taxon>Eukaryota</taxon>
        <taxon>Discoba</taxon>
        <taxon>Euglenozoa</taxon>
        <taxon>Kinetoplastea</taxon>
        <taxon>Metakinetoplastina</taxon>
        <taxon>Eubodonida</taxon>
        <taxon>Bodonidae</taxon>
        <taxon>Bodo</taxon>
    </lineage>
</organism>
<feature type="compositionally biased region" description="Gly residues" evidence="1">
    <location>
        <begin position="1"/>
        <end position="13"/>
    </location>
</feature>
<dbReference type="AlphaFoldDB" id="A0A0S4JB22"/>
<gene>
    <name evidence="2" type="ORF">BSAL_10230</name>
</gene>
<sequence length="96" mass="10166">MYLQVGTGGGGGDENASASDATEFSDDRPFTPSTPTHTFQNVSNASLSSLGVALVGSSSNVQHRPLLPQNIPHRLQQARQTSLLTANVVGKFHHPR</sequence>
<dbReference type="EMBL" id="CYKH01001528">
    <property type="protein sequence ID" value="CUG87459.1"/>
    <property type="molecule type" value="Genomic_DNA"/>
</dbReference>
<evidence type="ECO:0000313" key="2">
    <source>
        <dbReference type="EMBL" id="CUG87459.1"/>
    </source>
</evidence>
<name>A0A0S4JB22_BODSA</name>